<gene>
    <name evidence="1" type="ORF">DY251_09170</name>
</gene>
<comment type="caution">
    <text evidence="1">The sequence shown here is derived from an EMBL/GenBank/DDBJ whole genome shotgun (WGS) entry which is preliminary data.</text>
</comment>
<proteinExistence type="predicted"/>
<sequence>MYRELKKLSVRWKPYRGEGLEHLTLFSDYKGIFAESVIVGESDGIAFAVQYNIECDTQWQVRAFAIRATDGRGLSMRSPQSGIWHDVNGVHLPEFDGCIDIDLSGTPFTNTLPIRRCAASFRHGSLEFSMLYVPFDDFVPIRDGQRYTCLDAERRFRYEATDGTFSAEIDVDEDGLVRDYPPVYRRVWKSLG</sequence>
<evidence type="ECO:0000313" key="1">
    <source>
        <dbReference type="EMBL" id="RFC67758.1"/>
    </source>
</evidence>
<dbReference type="SUPFAM" id="SSF159275">
    <property type="entry name" value="PA1994-like"/>
    <property type="match status" value="1"/>
</dbReference>
<dbReference type="InterPro" id="IPR009467">
    <property type="entry name" value="Glycolipid-bd_prot_put"/>
</dbReference>
<accession>A0A371XEV6</accession>
<name>A0A371XEV6_9HYPH</name>
<dbReference type="AlphaFoldDB" id="A0A371XEV6"/>
<reference evidence="2" key="1">
    <citation type="submission" date="2018-08" db="EMBL/GenBank/DDBJ databases">
        <authorList>
            <person name="Im W.T."/>
        </authorList>
    </citation>
    <scope>NUCLEOTIDE SEQUENCE [LARGE SCALE GENOMIC DNA]</scope>
    <source>
        <strain evidence="2">LA-28</strain>
    </source>
</reference>
<dbReference type="Proteomes" id="UP000262379">
    <property type="component" value="Unassembled WGS sequence"/>
</dbReference>
<organism evidence="1 2">
    <name type="scientific">Mesorhizobium denitrificans</name>
    <dbReference type="NCBI Taxonomy" id="2294114"/>
    <lineage>
        <taxon>Bacteria</taxon>
        <taxon>Pseudomonadati</taxon>
        <taxon>Pseudomonadota</taxon>
        <taxon>Alphaproteobacteria</taxon>
        <taxon>Hyphomicrobiales</taxon>
        <taxon>Phyllobacteriaceae</taxon>
        <taxon>Mesorhizobium</taxon>
    </lineage>
</organism>
<evidence type="ECO:0000313" key="2">
    <source>
        <dbReference type="Proteomes" id="UP000262379"/>
    </source>
</evidence>
<dbReference type="RefSeq" id="WP_116623592.1">
    <property type="nucleotide sequence ID" value="NZ_QURN01000006.1"/>
</dbReference>
<keyword evidence="2" id="KW-1185">Reference proteome</keyword>
<protein>
    <submittedName>
        <fullName evidence="1">Transcriptional regulator</fullName>
    </submittedName>
</protein>
<dbReference type="Pfam" id="PF06475">
    <property type="entry name" value="Glycolipid_bind"/>
    <property type="match status" value="1"/>
</dbReference>
<dbReference type="EMBL" id="QURN01000006">
    <property type="protein sequence ID" value="RFC67758.1"/>
    <property type="molecule type" value="Genomic_DNA"/>
</dbReference>